<dbReference type="Gene3D" id="3.40.190.10">
    <property type="entry name" value="Periplasmic binding protein-like II"/>
    <property type="match status" value="2"/>
</dbReference>
<sequence>MPLARSPLLRCLLLALSLATAGRAGDLVVSAAASLTDAFQELGRRHEARHPGTRVVLNTGGSDKLLQQILAGAPVDVFASADQAAMDRAVAQGAVNAASRATFAGNALVMIVPLGAQSPATPAELLRPQVRRVAIANPASVPAGRYAREALEALGLWRAVEAKAVFGQSVRQCLDYAARGEVDAAFVYATDAAIQTRKVRVVATVPTRTPITYPLAVATGTRQAEAARAFVALVLSPEGRAVLARFGFTAP</sequence>
<dbReference type="EMBL" id="AP027079">
    <property type="protein sequence ID" value="BDU68011.1"/>
    <property type="molecule type" value="Genomic_DNA"/>
</dbReference>
<dbReference type="Proteomes" id="UP001242010">
    <property type="component" value="Chromosome"/>
</dbReference>
<comment type="similarity">
    <text evidence="1">Belongs to the bacterial solute-binding protein ModA family.</text>
</comment>
<dbReference type="Pfam" id="PF13531">
    <property type="entry name" value="SBP_bac_11"/>
    <property type="match status" value="1"/>
</dbReference>
<evidence type="ECO:0000256" key="3">
    <source>
        <dbReference type="ARBA" id="ARBA00022729"/>
    </source>
</evidence>
<feature type="signal peptide" evidence="4">
    <location>
        <begin position="1"/>
        <end position="21"/>
    </location>
</feature>
<keyword evidence="3 4" id="KW-0732">Signal</keyword>
<feature type="chain" id="PRO_5045470794" evidence="4">
    <location>
        <begin position="22"/>
        <end position="251"/>
    </location>
</feature>
<keyword evidence="6" id="KW-1185">Reference proteome</keyword>
<evidence type="ECO:0000313" key="6">
    <source>
        <dbReference type="Proteomes" id="UP001242010"/>
    </source>
</evidence>
<dbReference type="PANTHER" id="PTHR30632">
    <property type="entry name" value="MOLYBDATE-BINDING PERIPLASMIC PROTEIN"/>
    <property type="match status" value="1"/>
</dbReference>
<dbReference type="InterPro" id="IPR050682">
    <property type="entry name" value="ModA/WtpA"/>
</dbReference>
<keyword evidence="2" id="KW-0479">Metal-binding</keyword>
<name>A0ABN6UTN0_9BACT</name>
<organism evidence="5 6">
    <name type="scientific">Geothrix oryzae</name>
    <dbReference type="NCBI Taxonomy" id="2927975"/>
    <lineage>
        <taxon>Bacteria</taxon>
        <taxon>Pseudomonadati</taxon>
        <taxon>Acidobacteriota</taxon>
        <taxon>Holophagae</taxon>
        <taxon>Holophagales</taxon>
        <taxon>Holophagaceae</taxon>
        <taxon>Geothrix</taxon>
    </lineage>
</organism>
<dbReference type="NCBIfam" id="TIGR01256">
    <property type="entry name" value="modA"/>
    <property type="match status" value="1"/>
</dbReference>
<evidence type="ECO:0000256" key="4">
    <source>
        <dbReference type="SAM" id="SignalP"/>
    </source>
</evidence>
<evidence type="ECO:0000313" key="5">
    <source>
        <dbReference type="EMBL" id="BDU68011.1"/>
    </source>
</evidence>
<evidence type="ECO:0000256" key="2">
    <source>
        <dbReference type="ARBA" id="ARBA00022723"/>
    </source>
</evidence>
<accession>A0ABN6UTN0</accession>
<dbReference type="InterPro" id="IPR005950">
    <property type="entry name" value="ModA"/>
</dbReference>
<proteinExistence type="inferred from homology"/>
<evidence type="ECO:0000256" key="1">
    <source>
        <dbReference type="ARBA" id="ARBA00009175"/>
    </source>
</evidence>
<dbReference type="RefSeq" id="WP_286354637.1">
    <property type="nucleotide sequence ID" value="NZ_AP027079.1"/>
</dbReference>
<protein>
    <submittedName>
        <fullName evidence="5">Molybdate ABC transporter substrate-binding protein</fullName>
    </submittedName>
</protein>
<dbReference type="PANTHER" id="PTHR30632:SF0">
    <property type="entry name" value="SULFATE-BINDING PROTEIN"/>
    <property type="match status" value="1"/>
</dbReference>
<reference evidence="6" key="1">
    <citation type="journal article" date="2023" name="Int. J. Syst. Evol. Microbiol.">
        <title>Mesoterricola silvestris gen. nov., sp. nov., Mesoterricola sediminis sp. nov., Geothrix oryzae sp. nov., Geothrix edaphica sp. nov., Geothrix rubra sp. nov., and Geothrix limicola sp. nov., six novel members of Acidobacteriota isolated from soils.</title>
        <authorList>
            <person name="Itoh H."/>
            <person name="Sugisawa Y."/>
            <person name="Mise K."/>
            <person name="Xu Z."/>
            <person name="Kuniyasu M."/>
            <person name="Ushijima N."/>
            <person name="Kawano K."/>
            <person name="Kobayashi E."/>
            <person name="Shiratori Y."/>
            <person name="Masuda Y."/>
            <person name="Senoo K."/>
        </authorList>
    </citation>
    <scope>NUCLEOTIDE SEQUENCE [LARGE SCALE GENOMIC DNA]</scope>
    <source>
        <strain evidence="6">Red222</strain>
    </source>
</reference>
<dbReference type="SUPFAM" id="SSF53850">
    <property type="entry name" value="Periplasmic binding protein-like II"/>
    <property type="match status" value="1"/>
</dbReference>
<gene>
    <name evidence="5" type="primary">modA</name>
    <name evidence="5" type="ORF">GETHOR_01120</name>
</gene>
<dbReference type="PIRSF" id="PIRSF004846">
    <property type="entry name" value="ModA"/>
    <property type="match status" value="1"/>
</dbReference>